<dbReference type="Gene3D" id="1.10.3680.10">
    <property type="entry name" value="TerB-like"/>
    <property type="match status" value="1"/>
</dbReference>
<dbReference type="SUPFAM" id="SSF158682">
    <property type="entry name" value="TerB-like"/>
    <property type="match status" value="1"/>
</dbReference>
<dbReference type="CDD" id="cd07313">
    <property type="entry name" value="terB_like_2"/>
    <property type="match status" value="1"/>
</dbReference>
<dbReference type="RefSeq" id="WP_126952007.1">
    <property type="nucleotide sequence ID" value="NZ_RZHD01000004.1"/>
</dbReference>
<evidence type="ECO:0000259" key="1">
    <source>
        <dbReference type="Pfam" id="PF05099"/>
    </source>
</evidence>
<feature type="domain" description="Co-chaperone DjlA N-terminal" evidence="1">
    <location>
        <begin position="27"/>
        <end position="143"/>
    </location>
</feature>
<dbReference type="InterPro" id="IPR007791">
    <property type="entry name" value="DjlA_N"/>
</dbReference>
<dbReference type="InterPro" id="IPR029024">
    <property type="entry name" value="TerB-like"/>
</dbReference>
<dbReference type="Proteomes" id="UP000286912">
    <property type="component" value="Unassembled WGS sequence"/>
</dbReference>
<proteinExistence type="predicted"/>
<reference evidence="2 3" key="1">
    <citation type="submission" date="2018-12" db="EMBL/GenBank/DDBJ databases">
        <title>three novel Halomonas strain isolated from plants.</title>
        <authorList>
            <person name="Sun C."/>
        </authorList>
    </citation>
    <scope>NUCLEOTIDE SEQUENCE [LARGE SCALE GENOMIC DNA]</scope>
    <source>
        <strain evidence="2 3">RC</strain>
    </source>
</reference>
<protein>
    <submittedName>
        <fullName evidence="2">TerB family tellurite resistance protein</fullName>
    </submittedName>
</protein>
<dbReference type="OrthoDB" id="5294347at2"/>
<organism evidence="2 3">
    <name type="scientific">Vreelandella populi</name>
    <dbReference type="NCBI Taxonomy" id="2498858"/>
    <lineage>
        <taxon>Bacteria</taxon>
        <taxon>Pseudomonadati</taxon>
        <taxon>Pseudomonadota</taxon>
        <taxon>Gammaproteobacteria</taxon>
        <taxon>Oceanospirillales</taxon>
        <taxon>Halomonadaceae</taxon>
        <taxon>Vreelandella</taxon>
    </lineage>
</organism>
<comment type="caution">
    <text evidence="2">The sequence shown here is derived from an EMBL/GenBank/DDBJ whole genome shotgun (WGS) entry which is preliminary data.</text>
</comment>
<dbReference type="AlphaFoldDB" id="A0A433LDD8"/>
<evidence type="ECO:0000313" key="2">
    <source>
        <dbReference type="EMBL" id="RUR47434.1"/>
    </source>
</evidence>
<keyword evidence="3" id="KW-1185">Reference proteome</keyword>
<evidence type="ECO:0000313" key="3">
    <source>
        <dbReference type="Proteomes" id="UP000286912"/>
    </source>
</evidence>
<dbReference type="EMBL" id="RZHD01000004">
    <property type="protein sequence ID" value="RUR47434.1"/>
    <property type="molecule type" value="Genomic_DNA"/>
</dbReference>
<accession>A0A433LDD8</accession>
<gene>
    <name evidence="2" type="ORF">ELY37_03995</name>
</gene>
<sequence length="154" mass="17947">MLDAITDFFQRALAEPEQRENHTLTLELATAALLCEVMRADYHASDAERAALQQMLTARYRLSEREVEELMTLAEAEVEEAVDHYQFVSLVKEHYSYAQRCELVALMWQLAWADGSVDPLEEHRIRRLADLLHVSHSDFIRTKLQVKERHDAHE</sequence>
<dbReference type="Pfam" id="PF05099">
    <property type="entry name" value="TerB"/>
    <property type="match status" value="1"/>
</dbReference>
<name>A0A433LDD8_9GAMM</name>